<keyword evidence="3" id="KW-1185">Reference proteome</keyword>
<dbReference type="RefSeq" id="WP_098192616.1">
    <property type="nucleotide sequence ID" value="NZ_CP023777.1"/>
</dbReference>
<keyword evidence="1" id="KW-0472">Membrane</keyword>
<dbReference type="Proteomes" id="UP000220133">
    <property type="component" value="Chromosome"/>
</dbReference>
<feature type="transmembrane region" description="Helical" evidence="1">
    <location>
        <begin position="115"/>
        <end position="136"/>
    </location>
</feature>
<keyword evidence="1" id="KW-1133">Transmembrane helix</keyword>
<dbReference type="AlphaFoldDB" id="A0A291QQL4"/>
<sequence length="199" mass="22525">MMENKKINPRTGLLVLFILIVGTLRVLNSGELTPFSNFTPIGAMALFGGAYFSDKWKAYLFPLLALWLSDVVMMQFVYKSDLSGLLYRGWYYNYIAFAGMVLIGQWIHKITVMKFILGAVGAALFHWIVSDFGVWMSGGTNILTGQPFTRDFNGYLQCLDLAIPYLQRMLLGNIMYGAIMFGTYELIKRKYPTLAYANA</sequence>
<evidence type="ECO:0000313" key="3">
    <source>
        <dbReference type="Proteomes" id="UP000220133"/>
    </source>
</evidence>
<feature type="transmembrane region" description="Helical" evidence="1">
    <location>
        <begin position="90"/>
        <end position="108"/>
    </location>
</feature>
<name>A0A291QQL4_9BACT</name>
<reference evidence="2 3" key="1">
    <citation type="submission" date="2017-10" db="EMBL/GenBank/DDBJ databases">
        <title>Paenichitinophaga pekingensis gen. nov., sp. nov., isolated from activated sludge.</title>
        <authorList>
            <person name="Jin D."/>
            <person name="Kong X."/>
            <person name="Deng Y."/>
            <person name="Bai Z."/>
        </authorList>
    </citation>
    <scope>NUCLEOTIDE SEQUENCE [LARGE SCALE GENOMIC DNA]</scope>
    <source>
        <strain evidence="2 3">13</strain>
    </source>
</reference>
<feature type="transmembrane region" description="Helical" evidence="1">
    <location>
        <begin position="35"/>
        <end position="52"/>
    </location>
</feature>
<dbReference type="Pfam" id="PF20221">
    <property type="entry name" value="DUF6580"/>
    <property type="match status" value="1"/>
</dbReference>
<proteinExistence type="predicted"/>
<keyword evidence="1" id="KW-0812">Transmembrane</keyword>
<dbReference type="EMBL" id="CP023777">
    <property type="protein sequence ID" value="ATL46227.1"/>
    <property type="molecule type" value="Genomic_DNA"/>
</dbReference>
<feature type="transmembrane region" description="Helical" evidence="1">
    <location>
        <begin position="169"/>
        <end position="187"/>
    </location>
</feature>
<gene>
    <name evidence="2" type="ORF">COR50_03050</name>
</gene>
<organism evidence="2 3">
    <name type="scientific">Chitinophaga caeni</name>
    <dbReference type="NCBI Taxonomy" id="2029983"/>
    <lineage>
        <taxon>Bacteria</taxon>
        <taxon>Pseudomonadati</taxon>
        <taxon>Bacteroidota</taxon>
        <taxon>Chitinophagia</taxon>
        <taxon>Chitinophagales</taxon>
        <taxon>Chitinophagaceae</taxon>
        <taxon>Chitinophaga</taxon>
    </lineage>
</organism>
<protein>
    <submittedName>
        <fullName evidence="2">Uncharacterized protein</fullName>
    </submittedName>
</protein>
<accession>A0A291QQL4</accession>
<feature type="transmembrane region" description="Helical" evidence="1">
    <location>
        <begin position="59"/>
        <end position="78"/>
    </location>
</feature>
<evidence type="ECO:0000256" key="1">
    <source>
        <dbReference type="SAM" id="Phobius"/>
    </source>
</evidence>
<dbReference type="OrthoDB" id="9806699at2"/>
<dbReference type="KEGG" id="cbae:COR50_03050"/>
<evidence type="ECO:0000313" key="2">
    <source>
        <dbReference type="EMBL" id="ATL46227.1"/>
    </source>
</evidence>
<dbReference type="InterPro" id="IPR046487">
    <property type="entry name" value="DUF6580"/>
</dbReference>